<dbReference type="PANTHER" id="PTHR43130">
    <property type="entry name" value="ARAC-FAMILY TRANSCRIPTIONAL REGULATOR"/>
    <property type="match status" value="1"/>
</dbReference>
<gene>
    <name evidence="1" type="ORF">D9756_002159</name>
</gene>
<comment type="caution">
    <text evidence="1">The sequence shown here is derived from an EMBL/GenBank/DDBJ whole genome shotgun (WGS) entry which is preliminary data.</text>
</comment>
<dbReference type="Proteomes" id="UP000559027">
    <property type="component" value="Unassembled WGS sequence"/>
</dbReference>
<sequence>MSAPPPLSKQTSSVPLHFALLLFPSFQALDVFGPLDALNTLKRQYPSLPLQLSILSPTLSPVSTFPSSTGEHSPAFEQCITPTHTYASPPPAGTIDIIFIPGGLGTRLGPADEEGWKPLVSYLNTFFSTPSAVKNLKGIFTVCTGSFLLGRSQIPSGNGSGGSRGTLDGVHATTNKRGFLRAKEELKNVLWEPKARWIRTDLALPLGEGEVHKVKLWTTSGVSAGTDGVFALIEEEYGADVAEFIANILEYERTTDPKDDPFAVEL</sequence>
<reference evidence="1 2" key="1">
    <citation type="journal article" date="2020" name="ISME J.">
        <title>Uncovering the hidden diversity of litter-decomposition mechanisms in mushroom-forming fungi.</title>
        <authorList>
            <person name="Floudas D."/>
            <person name="Bentzer J."/>
            <person name="Ahren D."/>
            <person name="Johansson T."/>
            <person name="Persson P."/>
            <person name="Tunlid A."/>
        </authorList>
    </citation>
    <scope>NUCLEOTIDE SEQUENCE [LARGE SCALE GENOMIC DNA]</scope>
    <source>
        <strain evidence="1 2">CBS 146.42</strain>
    </source>
</reference>
<accession>A0A8H5LM00</accession>
<name>A0A8H5LM00_9AGAR</name>
<evidence type="ECO:0008006" key="3">
    <source>
        <dbReference type="Google" id="ProtNLM"/>
    </source>
</evidence>
<organism evidence="1 2">
    <name type="scientific">Leucocoprinus leucothites</name>
    <dbReference type="NCBI Taxonomy" id="201217"/>
    <lineage>
        <taxon>Eukaryota</taxon>
        <taxon>Fungi</taxon>
        <taxon>Dikarya</taxon>
        <taxon>Basidiomycota</taxon>
        <taxon>Agaricomycotina</taxon>
        <taxon>Agaricomycetes</taxon>
        <taxon>Agaricomycetidae</taxon>
        <taxon>Agaricales</taxon>
        <taxon>Agaricineae</taxon>
        <taxon>Agaricaceae</taxon>
        <taxon>Leucocoprinus</taxon>
    </lineage>
</organism>
<dbReference type="SUPFAM" id="SSF52317">
    <property type="entry name" value="Class I glutamine amidotransferase-like"/>
    <property type="match status" value="1"/>
</dbReference>
<dbReference type="AlphaFoldDB" id="A0A8H5LM00"/>
<keyword evidence="2" id="KW-1185">Reference proteome</keyword>
<evidence type="ECO:0000313" key="2">
    <source>
        <dbReference type="Proteomes" id="UP000559027"/>
    </source>
</evidence>
<dbReference type="OrthoDB" id="543156at2759"/>
<dbReference type="EMBL" id="JAACJO010000002">
    <property type="protein sequence ID" value="KAF5362152.1"/>
    <property type="molecule type" value="Genomic_DNA"/>
</dbReference>
<dbReference type="PANTHER" id="PTHR43130:SF15">
    <property type="entry name" value="THIJ_PFPI FAMILY PROTEIN (AFU_ORTHOLOGUE AFUA_5G14240)"/>
    <property type="match status" value="1"/>
</dbReference>
<dbReference type="Gene3D" id="3.40.50.880">
    <property type="match status" value="1"/>
</dbReference>
<evidence type="ECO:0000313" key="1">
    <source>
        <dbReference type="EMBL" id="KAF5362152.1"/>
    </source>
</evidence>
<dbReference type="InterPro" id="IPR052158">
    <property type="entry name" value="INH-QAR"/>
</dbReference>
<proteinExistence type="predicted"/>
<protein>
    <recommendedName>
        <fullName evidence="3">DJ-1/PfpI domain-containing protein</fullName>
    </recommendedName>
</protein>
<dbReference type="InterPro" id="IPR029062">
    <property type="entry name" value="Class_I_gatase-like"/>
</dbReference>